<dbReference type="Gene3D" id="2.40.50.100">
    <property type="match status" value="1"/>
</dbReference>
<feature type="domain" description="Lipoyl-binding" evidence="6">
    <location>
        <begin position="82"/>
        <end position="164"/>
    </location>
</feature>
<proteinExistence type="inferred from homology"/>
<name>A0AAN6JAE9_9PEZI</name>
<dbReference type="AlphaFoldDB" id="A0AAN6JAE9"/>
<dbReference type="EMBL" id="JASUXU010000013">
    <property type="protein sequence ID" value="KAK0323251.1"/>
    <property type="molecule type" value="Genomic_DNA"/>
</dbReference>
<dbReference type="InterPro" id="IPR003016">
    <property type="entry name" value="2-oxoA_DH_lipoyl-BS"/>
</dbReference>
<comment type="similarity">
    <text evidence="1 5">Belongs to the GcvH family.</text>
</comment>
<comment type="subunit">
    <text evidence="5">The glycine cleavage system is composed of four proteins: P, T, L and H.</text>
</comment>
<dbReference type="GO" id="GO:0005960">
    <property type="term" value="C:glycine cleavage complex"/>
    <property type="evidence" value="ECO:0007669"/>
    <property type="project" value="UniProtKB-UniRule"/>
</dbReference>
<sequence>MAAVIAGSGAAAAKLLQRPVHSLARCSRQQYLRLRAQQAPATVRSFTSGRRGSVVHRGKSITALEKKYTEDHEWIDISSPESASIGISTYAAKALGDVVYVELPTVDTEVNKGDAIGAVESVKSASDIMTPVGGTIIEVNSVLEEKPGTINKSPEGDGWLAKIKVTDTTELEGLMDAEAYRAFTEEVEDK</sequence>
<keyword evidence="3 5" id="KW-0809">Transit peptide</keyword>
<feature type="modified residue" description="N6-lipoyllysine" evidence="4">
    <location>
        <position position="123"/>
    </location>
</feature>
<reference evidence="7" key="1">
    <citation type="submission" date="2021-12" db="EMBL/GenBank/DDBJ databases">
        <title>Black yeast isolated from Biological Soil Crust.</title>
        <authorList>
            <person name="Kurbessoian T."/>
        </authorList>
    </citation>
    <scope>NUCLEOTIDE SEQUENCE</scope>
    <source>
        <strain evidence="7">CCFEE 5208</strain>
    </source>
</reference>
<dbReference type="InterPro" id="IPR033753">
    <property type="entry name" value="GCV_H/Fam206"/>
</dbReference>
<evidence type="ECO:0000256" key="5">
    <source>
        <dbReference type="RuleBase" id="RU364055"/>
    </source>
</evidence>
<dbReference type="HAMAP" id="MF_00272">
    <property type="entry name" value="GcvH"/>
    <property type="match status" value="1"/>
</dbReference>
<keyword evidence="5" id="KW-0496">Mitochondrion</keyword>
<accession>A0AAN6JAE9</accession>
<dbReference type="GO" id="GO:0005739">
    <property type="term" value="C:mitochondrion"/>
    <property type="evidence" value="ECO:0007669"/>
    <property type="project" value="UniProtKB-SubCell"/>
</dbReference>
<evidence type="ECO:0000256" key="3">
    <source>
        <dbReference type="ARBA" id="ARBA00022946"/>
    </source>
</evidence>
<dbReference type="SUPFAM" id="SSF51230">
    <property type="entry name" value="Single hybrid motif"/>
    <property type="match status" value="1"/>
</dbReference>
<evidence type="ECO:0000313" key="8">
    <source>
        <dbReference type="Proteomes" id="UP001168146"/>
    </source>
</evidence>
<dbReference type="PROSITE" id="PS00189">
    <property type="entry name" value="LIPOYL"/>
    <property type="match status" value="1"/>
</dbReference>
<dbReference type="GO" id="GO:0019464">
    <property type="term" value="P:glycine decarboxylation via glycine cleavage system"/>
    <property type="evidence" value="ECO:0007669"/>
    <property type="project" value="UniProtKB-UniRule"/>
</dbReference>
<dbReference type="PANTHER" id="PTHR11715">
    <property type="entry name" value="GLYCINE CLEAVAGE SYSTEM H PROTEIN"/>
    <property type="match status" value="1"/>
</dbReference>
<dbReference type="InterPro" id="IPR000089">
    <property type="entry name" value="Biotin_lipoyl"/>
</dbReference>
<dbReference type="Proteomes" id="UP001168146">
    <property type="component" value="Unassembled WGS sequence"/>
</dbReference>
<organism evidence="7 8">
    <name type="scientific">Friedmanniomyces endolithicus</name>
    <dbReference type="NCBI Taxonomy" id="329885"/>
    <lineage>
        <taxon>Eukaryota</taxon>
        <taxon>Fungi</taxon>
        <taxon>Dikarya</taxon>
        <taxon>Ascomycota</taxon>
        <taxon>Pezizomycotina</taxon>
        <taxon>Dothideomycetes</taxon>
        <taxon>Dothideomycetidae</taxon>
        <taxon>Mycosphaerellales</taxon>
        <taxon>Teratosphaeriaceae</taxon>
        <taxon>Friedmanniomyces</taxon>
    </lineage>
</organism>
<keyword evidence="2 4" id="KW-0450">Lipoyl</keyword>
<dbReference type="PROSITE" id="PS50968">
    <property type="entry name" value="BIOTINYL_LIPOYL"/>
    <property type="match status" value="1"/>
</dbReference>
<dbReference type="CDD" id="cd06848">
    <property type="entry name" value="GCS_H"/>
    <property type="match status" value="1"/>
</dbReference>
<dbReference type="InterPro" id="IPR002930">
    <property type="entry name" value="GCV_H"/>
</dbReference>
<protein>
    <recommendedName>
        <fullName evidence="5">Glycine cleavage system H protein</fullName>
    </recommendedName>
</protein>
<evidence type="ECO:0000256" key="1">
    <source>
        <dbReference type="ARBA" id="ARBA00009249"/>
    </source>
</evidence>
<dbReference type="InterPro" id="IPR017453">
    <property type="entry name" value="GCV_H_sub"/>
</dbReference>
<comment type="subcellular location">
    <subcellularLocation>
        <location evidence="5">Mitochondrion</location>
    </subcellularLocation>
</comment>
<comment type="function">
    <text evidence="5">The H protein shuttles the methylamine group of glycine from the P protein to the T protein.</text>
</comment>
<dbReference type="GO" id="GO:0009249">
    <property type="term" value="P:protein lipoylation"/>
    <property type="evidence" value="ECO:0007669"/>
    <property type="project" value="TreeGrafter"/>
</dbReference>
<dbReference type="InterPro" id="IPR011053">
    <property type="entry name" value="Single_hybrid_motif"/>
</dbReference>
<dbReference type="PANTHER" id="PTHR11715:SF3">
    <property type="entry name" value="GLYCINE CLEAVAGE SYSTEM H PROTEIN-RELATED"/>
    <property type="match status" value="1"/>
</dbReference>
<comment type="caution">
    <text evidence="7">The sequence shown here is derived from an EMBL/GenBank/DDBJ whole genome shotgun (WGS) entry which is preliminary data.</text>
</comment>
<evidence type="ECO:0000313" key="7">
    <source>
        <dbReference type="EMBL" id="KAK0323251.1"/>
    </source>
</evidence>
<evidence type="ECO:0000256" key="4">
    <source>
        <dbReference type="PIRSR" id="PIRSR617453-50"/>
    </source>
</evidence>
<comment type="cofactor">
    <cofactor evidence="5">
        <name>(R)-lipoate</name>
        <dbReference type="ChEBI" id="CHEBI:83088"/>
    </cofactor>
    <text evidence="5">Binds 1 lipoyl cofactor covalently.</text>
</comment>
<gene>
    <name evidence="7" type="primary">GCV3_2</name>
    <name evidence="7" type="ORF">LTR82_005611</name>
</gene>
<dbReference type="Pfam" id="PF01597">
    <property type="entry name" value="GCV_H"/>
    <property type="match status" value="1"/>
</dbReference>
<dbReference type="NCBIfam" id="TIGR00527">
    <property type="entry name" value="gcvH"/>
    <property type="match status" value="1"/>
</dbReference>
<evidence type="ECO:0000256" key="2">
    <source>
        <dbReference type="ARBA" id="ARBA00022823"/>
    </source>
</evidence>
<dbReference type="NCBIfam" id="NF002270">
    <property type="entry name" value="PRK01202.1"/>
    <property type="match status" value="1"/>
</dbReference>
<evidence type="ECO:0000259" key="6">
    <source>
        <dbReference type="PROSITE" id="PS50968"/>
    </source>
</evidence>